<gene>
    <name evidence="2" type="ORF">QWZ15_12935</name>
</gene>
<dbReference type="Proteomes" id="UP001236663">
    <property type="component" value="Unassembled WGS sequence"/>
</dbReference>
<keyword evidence="1" id="KW-0732">Signal</keyword>
<reference evidence="3" key="1">
    <citation type="journal article" date="2019" name="Int. J. Syst. Evol. Microbiol.">
        <title>The Global Catalogue of Microorganisms (GCM) 10K type strain sequencing project: providing services to taxonomists for standard genome sequencing and annotation.</title>
        <authorList>
            <consortium name="The Broad Institute Genomics Platform"/>
            <consortium name="The Broad Institute Genome Sequencing Center for Infectious Disease"/>
            <person name="Wu L."/>
            <person name="Ma J."/>
        </authorList>
    </citation>
    <scope>NUCLEOTIDE SEQUENCE [LARGE SCALE GENOMIC DNA]</scope>
    <source>
        <strain evidence="3">CECT 7706</strain>
    </source>
</reference>
<accession>A0ABT8CAE0</accession>
<evidence type="ECO:0000313" key="3">
    <source>
        <dbReference type="Proteomes" id="UP001236663"/>
    </source>
</evidence>
<keyword evidence="3" id="KW-1185">Reference proteome</keyword>
<evidence type="ECO:0000313" key="2">
    <source>
        <dbReference type="EMBL" id="MDN3688740.1"/>
    </source>
</evidence>
<proteinExistence type="predicted"/>
<feature type="signal peptide" evidence="1">
    <location>
        <begin position="1"/>
        <end position="25"/>
    </location>
</feature>
<name>A0ABT8CAE0_9BACT</name>
<sequence>MVKLLVSTKTTLLLFLPFASSMAIATFIENDHGTQVARGMVYEAWWFEVRMGDGLDGDKFYFSL</sequence>
<dbReference type="EMBL" id="JAUFQS010000012">
    <property type="protein sequence ID" value="MDN3688740.1"/>
    <property type="molecule type" value="Genomic_DNA"/>
</dbReference>
<protein>
    <submittedName>
        <fullName evidence="2">Uncharacterized protein</fullName>
    </submittedName>
</protein>
<feature type="chain" id="PRO_5046587835" evidence="1">
    <location>
        <begin position="26"/>
        <end position="64"/>
    </location>
</feature>
<organism evidence="2 3">
    <name type="scientific">Cyclobacterium jeungdonense</name>
    <dbReference type="NCBI Taxonomy" id="708087"/>
    <lineage>
        <taxon>Bacteria</taxon>
        <taxon>Pseudomonadati</taxon>
        <taxon>Bacteroidota</taxon>
        <taxon>Cytophagia</taxon>
        <taxon>Cytophagales</taxon>
        <taxon>Cyclobacteriaceae</taxon>
        <taxon>Cyclobacterium</taxon>
    </lineage>
</organism>
<evidence type="ECO:0000256" key="1">
    <source>
        <dbReference type="SAM" id="SignalP"/>
    </source>
</evidence>
<comment type="caution">
    <text evidence="2">The sequence shown here is derived from an EMBL/GenBank/DDBJ whole genome shotgun (WGS) entry which is preliminary data.</text>
</comment>
<dbReference type="RefSeq" id="WP_163386454.1">
    <property type="nucleotide sequence ID" value="NZ_JAUFQS010000012.1"/>
</dbReference>